<dbReference type="Pfam" id="PF05729">
    <property type="entry name" value="NACHT"/>
    <property type="match status" value="1"/>
</dbReference>
<protein>
    <recommendedName>
        <fullName evidence="2">NACHT domain-containing protein</fullName>
    </recommendedName>
</protein>
<dbReference type="Pfam" id="PF13646">
    <property type="entry name" value="HEAT_2"/>
    <property type="match status" value="2"/>
</dbReference>
<dbReference type="PANTHER" id="PTHR12697:SF5">
    <property type="entry name" value="DEOXYHYPUSINE HYDROXYLASE"/>
    <property type="match status" value="1"/>
</dbReference>
<feature type="domain" description="NACHT" evidence="2">
    <location>
        <begin position="216"/>
        <end position="346"/>
    </location>
</feature>
<dbReference type="InterPro" id="IPR011989">
    <property type="entry name" value="ARM-like"/>
</dbReference>
<dbReference type="GO" id="GO:0016491">
    <property type="term" value="F:oxidoreductase activity"/>
    <property type="evidence" value="ECO:0007669"/>
    <property type="project" value="TreeGrafter"/>
</dbReference>
<keyword evidence="4" id="KW-1185">Reference proteome</keyword>
<organism evidence="3 4">
    <name type="scientific">Ktedonospora formicarum</name>
    <dbReference type="NCBI Taxonomy" id="2778364"/>
    <lineage>
        <taxon>Bacteria</taxon>
        <taxon>Bacillati</taxon>
        <taxon>Chloroflexota</taxon>
        <taxon>Ktedonobacteria</taxon>
        <taxon>Ktedonobacterales</taxon>
        <taxon>Ktedonobacteraceae</taxon>
        <taxon>Ktedonospora</taxon>
    </lineage>
</organism>
<dbReference type="SUPFAM" id="SSF48371">
    <property type="entry name" value="ARM repeat"/>
    <property type="match status" value="1"/>
</dbReference>
<evidence type="ECO:0000313" key="4">
    <source>
        <dbReference type="Proteomes" id="UP000612362"/>
    </source>
</evidence>
<dbReference type="Proteomes" id="UP000612362">
    <property type="component" value="Unassembled WGS sequence"/>
</dbReference>
<dbReference type="AlphaFoldDB" id="A0A8J3I8B0"/>
<dbReference type="InterPro" id="IPR007111">
    <property type="entry name" value="NACHT_NTPase"/>
</dbReference>
<name>A0A8J3I8B0_9CHLR</name>
<dbReference type="InterPro" id="IPR016024">
    <property type="entry name" value="ARM-type_fold"/>
</dbReference>
<dbReference type="SMART" id="SM00567">
    <property type="entry name" value="EZ_HEAT"/>
    <property type="match status" value="8"/>
</dbReference>
<dbReference type="SUPFAM" id="SSF52540">
    <property type="entry name" value="P-loop containing nucleoside triphosphate hydrolases"/>
    <property type="match status" value="1"/>
</dbReference>
<dbReference type="InterPro" id="IPR004155">
    <property type="entry name" value="PBS_lyase_HEAT"/>
</dbReference>
<gene>
    <name evidence="3" type="ORF">KSX_58060</name>
</gene>
<feature type="region of interest" description="Disordered" evidence="1">
    <location>
        <begin position="69"/>
        <end position="107"/>
    </location>
</feature>
<comment type="caution">
    <text evidence="3">The sequence shown here is derived from an EMBL/GenBank/DDBJ whole genome shotgun (WGS) entry which is preliminary data.</text>
</comment>
<evidence type="ECO:0000259" key="2">
    <source>
        <dbReference type="PROSITE" id="PS50837"/>
    </source>
</evidence>
<accession>A0A8J3I8B0</accession>
<evidence type="ECO:0000256" key="1">
    <source>
        <dbReference type="SAM" id="MobiDB-lite"/>
    </source>
</evidence>
<sequence>MSHLLSFAIALFHKGLLTGLQPTPIATPTPIPQPSPGEWLAFASAVIVALIGGCFAVYSLRKGHANTKELNAEQNSREEVRQHRQNESELERTHREEQQKLLRRQQEREQQLLAATSNQQVHTDAELLDIYKTALHADPRISQMKILDMSHPLQLEHIYVRLHLHEETRSGYDIEPMLFTAQKERDPNAFFLANRHFLETRVSTAMTPEKALQKYQRCIVLGDPGAGKSTLLKHLVLQSIDGQFPYLPKVPVHITLSTFVSSGLTDLIAFAAIHWSELYRISEQEAYRFIHAHLMRGDAILLLDALDETVIGDTPIPVKDSYGHALNAITRVTTQYPQACIIVTTRKASYQQRTRLMGFTELEVLDFRQKEIEQFITNWFDFHPAPRRHATAAHLLSCLKQNPRIKVLAANPLLLSLIVLTYEVQHDLPERRADLYKQCLDTLLFRWDTSRDIRRRRLFKAEHKQQLLIEIAWHFHSQGRRYFPEDELLAVITRFLPTINLPAEQSKLVLQEIEEENGLLKEQARGWHGFLHLTLQEYCTALYIHQHNNWQELLKNCGDPWWEEVLSLYAGVTPDASALISQLLRRHKRQWLWRDIFSTHLLWAGQCLVARPRLTQPHLRSEVVSCLIASLINSNYSLTTEHLTAILRQCSDEDIKNHVFSLAKNTEKDTFVRQKALWAVGNLEDTSVVADLLALLKDPQQDIGVRMRVPGVVLKLERKRVVGDLLTLLKDPQQDAALRAQIARALGASRNKRVVDDLLRLLRDPQQDITMRRQIAWALGDLGDTCVVGDLLTLLKDPQQDTTMRIQVAWALGKLGDKSVVGDLFILLKDSQQETIVRAQVAWALGKLSDKTLVGDVLTLLKDPQQNASVRGYSARVLGNLGEESVVAYLLTLLKDPQEETIVRRQVARALGDLGDRSVVSDLQKLLKDPQEETIVRKLVLWTLCKLGEKPFVSDLISPTPASLGSNEIAILENITQTERDIYLCACLITKRKFADEIHRALWTISRREKYSIYLLRWNRLKFVRVRHWSTLH</sequence>
<reference evidence="3" key="1">
    <citation type="submission" date="2020-10" db="EMBL/GenBank/DDBJ databases">
        <title>Taxonomic study of unclassified bacteria belonging to the class Ktedonobacteria.</title>
        <authorList>
            <person name="Yabe S."/>
            <person name="Wang C.M."/>
            <person name="Zheng Y."/>
            <person name="Sakai Y."/>
            <person name="Cavaletti L."/>
            <person name="Monciardini P."/>
            <person name="Donadio S."/>
        </authorList>
    </citation>
    <scope>NUCLEOTIDE SEQUENCE</scope>
    <source>
        <strain evidence="3">SOSP1-1</strain>
    </source>
</reference>
<dbReference type="Pfam" id="PF03130">
    <property type="entry name" value="HEAT_PBS"/>
    <property type="match status" value="1"/>
</dbReference>
<dbReference type="PANTHER" id="PTHR12697">
    <property type="entry name" value="PBS LYASE HEAT-LIKE PROTEIN"/>
    <property type="match status" value="1"/>
</dbReference>
<dbReference type="Gene3D" id="1.25.10.10">
    <property type="entry name" value="Leucine-rich Repeat Variant"/>
    <property type="match status" value="3"/>
</dbReference>
<dbReference type="InterPro" id="IPR027417">
    <property type="entry name" value="P-loop_NTPase"/>
</dbReference>
<evidence type="ECO:0000313" key="3">
    <source>
        <dbReference type="EMBL" id="GHO47643.1"/>
    </source>
</evidence>
<dbReference type="EMBL" id="BNJF01000003">
    <property type="protein sequence ID" value="GHO47643.1"/>
    <property type="molecule type" value="Genomic_DNA"/>
</dbReference>
<dbReference type="PROSITE" id="PS50837">
    <property type="entry name" value="NACHT"/>
    <property type="match status" value="1"/>
</dbReference>
<dbReference type="RefSeq" id="WP_220196894.1">
    <property type="nucleotide sequence ID" value="NZ_BNJF01000003.1"/>
</dbReference>
<dbReference type="Gene3D" id="3.40.50.300">
    <property type="entry name" value="P-loop containing nucleotide triphosphate hydrolases"/>
    <property type="match status" value="1"/>
</dbReference>
<proteinExistence type="predicted"/>